<evidence type="ECO:0000259" key="4">
    <source>
        <dbReference type="PROSITE" id="PS01124"/>
    </source>
</evidence>
<keyword evidence="1" id="KW-0805">Transcription regulation</keyword>
<dbReference type="InterPro" id="IPR020449">
    <property type="entry name" value="Tscrpt_reg_AraC-type_HTH"/>
</dbReference>
<evidence type="ECO:0000256" key="2">
    <source>
        <dbReference type="ARBA" id="ARBA00023125"/>
    </source>
</evidence>
<dbReference type="EMBL" id="CP036279">
    <property type="protein sequence ID" value="QDU62435.1"/>
    <property type="molecule type" value="Genomic_DNA"/>
</dbReference>
<dbReference type="InterPro" id="IPR013656">
    <property type="entry name" value="PAS_4"/>
</dbReference>
<dbReference type="PANTHER" id="PTHR46796:SF13">
    <property type="entry name" value="HTH-TYPE TRANSCRIPTIONAL ACTIVATOR RHAS"/>
    <property type="match status" value="1"/>
</dbReference>
<organism evidence="5 6">
    <name type="scientific">Kolteria novifilia</name>
    <dbReference type="NCBI Taxonomy" id="2527975"/>
    <lineage>
        <taxon>Bacteria</taxon>
        <taxon>Pseudomonadati</taxon>
        <taxon>Planctomycetota</taxon>
        <taxon>Planctomycetia</taxon>
        <taxon>Kolteriales</taxon>
        <taxon>Kolteriaceae</taxon>
        <taxon>Kolteria</taxon>
    </lineage>
</organism>
<dbReference type="Proteomes" id="UP000317093">
    <property type="component" value="Chromosome"/>
</dbReference>
<evidence type="ECO:0000313" key="6">
    <source>
        <dbReference type="Proteomes" id="UP000317093"/>
    </source>
</evidence>
<keyword evidence="2" id="KW-0238">DNA-binding</keyword>
<dbReference type="SUPFAM" id="SSF46689">
    <property type="entry name" value="Homeodomain-like"/>
    <property type="match status" value="2"/>
</dbReference>
<dbReference type="InterPro" id="IPR000014">
    <property type="entry name" value="PAS"/>
</dbReference>
<keyword evidence="3" id="KW-0804">Transcription</keyword>
<dbReference type="Gene3D" id="3.30.450.20">
    <property type="entry name" value="PAS domain"/>
    <property type="match status" value="1"/>
</dbReference>
<dbReference type="PROSITE" id="PS00041">
    <property type="entry name" value="HTH_ARAC_FAMILY_1"/>
    <property type="match status" value="1"/>
</dbReference>
<keyword evidence="6" id="KW-1185">Reference proteome</keyword>
<dbReference type="KEGG" id="knv:Pan216_33020"/>
<feature type="domain" description="HTH araC/xylS-type" evidence="4">
    <location>
        <begin position="163"/>
        <end position="261"/>
    </location>
</feature>
<dbReference type="AlphaFoldDB" id="A0A518B637"/>
<sequence length="265" mass="30647">MADKARTKKPRARRIVKATGLDVQTAFFERMGQRQQFQELFEYLPGTYFFVKDRESRMIYASRSILDRFGLSEQSEIVGTKDSDYFPTEIADAFVRDDQRVMSTGEPLINHVEIWYNDQRVFDWFVKNKLPVRDTAGCIIGVMGTVQSYEGRQKSLSMFSMVSQAVDHIRENLESPISVPELAQVVGVSQRQLHRKFREAFGMSVQEFLAKTRIQAASAALVHTSDSIVTIAHRFGFCDQSAFTHQFRKYTGETPLRYRRRHHRG</sequence>
<dbReference type="RefSeq" id="WP_419192584.1">
    <property type="nucleotide sequence ID" value="NZ_CP036279.1"/>
</dbReference>
<dbReference type="GO" id="GO:0003700">
    <property type="term" value="F:DNA-binding transcription factor activity"/>
    <property type="evidence" value="ECO:0007669"/>
    <property type="project" value="InterPro"/>
</dbReference>
<dbReference type="PROSITE" id="PS01124">
    <property type="entry name" value="HTH_ARAC_FAMILY_2"/>
    <property type="match status" value="1"/>
</dbReference>
<dbReference type="PANTHER" id="PTHR46796">
    <property type="entry name" value="HTH-TYPE TRANSCRIPTIONAL ACTIVATOR RHAS-RELATED"/>
    <property type="match status" value="1"/>
</dbReference>
<evidence type="ECO:0000256" key="1">
    <source>
        <dbReference type="ARBA" id="ARBA00023015"/>
    </source>
</evidence>
<dbReference type="SMART" id="SM00342">
    <property type="entry name" value="HTH_ARAC"/>
    <property type="match status" value="1"/>
</dbReference>
<dbReference type="Gene3D" id="1.10.10.60">
    <property type="entry name" value="Homeodomain-like"/>
    <property type="match status" value="1"/>
</dbReference>
<dbReference type="InterPro" id="IPR009057">
    <property type="entry name" value="Homeodomain-like_sf"/>
</dbReference>
<name>A0A518B637_9BACT</name>
<dbReference type="CDD" id="cd00130">
    <property type="entry name" value="PAS"/>
    <property type="match status" value="1"/>
</dbReference>
<dbReference type="SMART" id="SM00091">
    <property type="entry name" value="PAS"/>
    <property type="match status" value="1"/>
</dbReference>
<dbReference type="InterPro" id="IPR018062">
    <property type="entry name" value="HTH_AraC-typ_CS"/>
</dbReference>
<dbReference type="GO" id="GO:0043565">
    <property type="term" value="F:sequence-specific DNA binding"/>
    <property type="evidence" value="ECO:0007669"/>
    <property type="project" value="InterPro"/>
</dbReference>
<proteinExistence type="predicted"/>
<gene>
    <name evidence="5" type="primary">btr</name>
    <name evidence="5" type="ORF">Pan216_33020</name>
</gene>
<protein>
    <submittedName>
        <fullName evidence="5">HTH-type transcriptional activator Btr</fullName>
    </submittedName>
</protein>
<dbReference type="Pfam" id="PF08448">
    <property type="entry name" value="PAS_4"/>
    <property type="match status" value="1"/>
</dbReference>
<evidence type="ECO:0000313" key="5">
    <source>
        <dbReference type="EMBL" id="QDU62435.1"/>
    </source>
</evidence>
<reference evidence="5 6" key="1">
    <citation type="submission" date="2019-02" db="EMBL/GenBank/DDBJ databases">
        <title>Deep-cultivation of Planctomycetes and their phenomic and genomic characterization uncovers novel biology.</title>
        <authorList>
            <person name="Wiegand S."/>
            <person name="Jogler M."/>
            <person name="Boedeker C."/>
            <person name="Pinto D."/>
            <person name="Vollmers J."/>
            <person name="Rivas-Marin E."/>
            <person name="Kohn T."/>
            <person name="Peeters S.H."/>
            <person name="Heuer A."/>
            <person name="Rast P."/>
            <person name="Oberbeckmann S."/>
            <person name="Bunk B."/>
            <person name="Jeske O."/>
            <person name="Meyerdierks A."/>
            <person name="Storesund J.E."/>
            <person name="Kallscheuer N."/>
            <person name="Luecker S."/>
            <person name="Lage O.M."/>
            <person name="Pohl T."/>
            <person name="Merkel B.J."/>
            <person name="Hornburger P."/>
            <person name="Mueller R.-W."/>
            <person name="Bruemmer F."/>
            <person name="Labrenz M."/>
            <person name="Spormann A.M."/>
            <person name="Op den Camp H."/>
            <person name="Overmann J."/>
            <person name="Amann R."/>
            <person name="Jetten M.S.M."/>
            <person name="Mascher T."/>
            <person name="Medema M.H."/>
            <person name="Devos D.P."/>
            <person name="Kaster A.-K."/>
            <person name="Ovreas L."/>
            <person name="Rohde M."/>
            <person name="Galperin M.Y."/>
            <person name="Jogler C."/>
        </authorList>
    </citation>
    <scope>NUCLEOTIDE SEQUENCE [LARGE SCALE GENOMIC DNA]</scope>
    <source>
        <strain evidence="5 6">Pan216</strain>
    </source>
</reference>
<dbReference type="InterPro" id="IPR018060">
    <property type="entry name" value="HTH_AraC"/>
</dbReference>
<dbReference type="InterPro" id="IPR050204">
    <property type="entry name" value="AraC_XylS_family_regulators"/>
</dbReference>
<evidence type="ECO:0000256" key="3">
    <source>
        <dbReference type="ARBA" id="ARBA00023163"/>
    </source>
</evidence>
<dbReference type="InterPro" id="IPR035965">
    <property type="entry name" value="PAS-like_dom_sf"/>
</dbReference>
<dbReference type="PRINTS" id="PR00032">
    <property type="entry name" value="HTHARAC"/>
</dbReference>
<dbReference type="SUPFAM" id="SSF55785">
    <property type="entry name" value="PYP-like sensor domain (PAS domain)"/>
    <property type="match status" value="1"/>
</dbReference>
<dbReference type="Pfam" id="PF12833">
    <property type="entry name" value="HTH_18"/>
    <property type="match status" value="1"/>
</dbReference>
<accession>A0A518B637</accession>